<reference evidence="2" key="1">
    <citation type="submission" date="2011-05" db="EMBL/GenBank/DDBJ databases">
        <authorList>
            <person name="Richards S.R."/>
            <person name="Qu J."/>
            <person name="Jiang H."/>
            <person name="Jhangiani S.N."/>
            <person name="Agravi P."/>
            <person name="Goodspeed R."/>
            <person name="Gross S."/>
            <person name="Mandapat C."/>
            <person name="Jackson L."/>
            <person name="Mathew T."/>
            <person name="Pu L."/>
            <person name="Thornton R."/>
            <person name="Saada N."/>
            <person name="Wilczek-Boney K.B."/>
            <person name="Lee S."/>
            <person name="Kovar C."/>
            <person name="Wu Y."/>
            <person name="Scherer S.E."/>
            <person name="Worley K.C."/>
            <person name="Muzny D.M."/>
            <person name="Gibbs R."/>
        </authorList>
    </citation>
    <scope>NUCLEOTIDE SEQUENCE</scope>
    <source>
        <strain evidence="2">Brora</strain>
    </source>
</reference>
<dbReference type="EMBL" id="JH431812">
    <property type="status" value="NOT_ANNOTATED_CDS"/>
    <property type="molecule type" value="Genomic_DNA"/>
</dbReference>
<proteinExistence type="predicted"/>
<organism evidence="1 2">
    <name type="scientific">Strigamia maritima</name>
    <name type="common">European centipede</name>
    <name type="synonym">Geophilus maritimus</name>
    <dbReference type="NCBI Taxonomy" id="126957"/>
    <lineage>
        <taxon>Eukaryota</taxon>
        <taxon>Metazoa</taxon>
        <taxon>Ecdysozoa</taxon>
        <taxon>Arthropoda</taxon>
        <taxon>Myriapoda</taxon>
        <taxon>Chilopoda</taxon>
        <taxon>Pleurostigmophora</taxon>
        <taxon>Geophilomorpha</taxon>
        <taxon>Linotaeniidae</taxon>
        <taxon>Strigamia</taxon>
    </lineage>
</organism>
<reference evidence="1" key="2">
    <citation type="submission" date="2015-02" db="UniProtKB">
        <authorList>
            <consortium name="EnsemblMetazoa"/>
        </authorList>
    </citation>
    <scope>IDENTIFICATION</scope>
</reference>
<keyword evidence="2" id="KW-1185">Reference proteome</keyword>
<accession>T1J2W8</accession>
<name>T1J2W8_STRMM</name>
<dbReference type="EnsemblMetazoa" id="SMAR007919-RA">
    <property type="protein sequence ID" value="SMAR007919-PA"/>
    <property type="gene ID" value="SMAR007919"/>
</dbReference>
<protein>
    <submittedName>
        <fullName evidence="1">Uncharacterized protein</fullName>
    </submittedName>
</protein>
<dbReference type="Proteomes" id="UP000014500">
    <property type="component" value="Unassembled WGS sequence"/>
</dbReference>
<evidence type="ECO:0000313" key="2">
    <source>
        <dbReference type="Proteomes" id="UP000014500"/>
    </source>
</evidence>
<dbReference type="AlphaFoldDB" id="T1J2W8"/>
<dbReference type="HOGENOM" id="CLU_1257490_0_0_1"/>
<sequence>MIFPHSDRMIHYCVFHRMCYQSGRVFSHSIRINYHSARVFHHPACILSHYARVFQHFARFFPQFTRVLPHSDRVFRHSVRVFRHSTRIFHHSSCFVHDTARVFRHSDRFARHLNKFSLLHRIQWKSRVMKTNLNHFIVNVTNDCVYEPCRSILAVYFQDELMFRAGATRCRNRQKLRHLSSWLSSANGNARMTSLRYFRIRLREQRIQILLPVPFKEDYA</sequence>
<evidence type="ECO:0000313" key="1">
    <source>
        <dbReference type="EnsemblMetazoa" id="SMAR007919-PA"/>
    </source>
</evidence>